<dbReference type="GO" id="GO:0030833">
    <property type="term" value="P:regulation of actin filament polymerization"/>
    <property type="evidence" value="ECO:0007669"/>
    <property type="project" value="TreeGrafter"/>
</dbReference>
<dbReference type="Gene3D" id="3.40.20.10">
    <property type="entry name" value="Severin"/>
    <property type="match status" value="1"/>
</dbReference>
<organism evidence="12 13">
    <name type="scientific">Ceutorhynchus assimilis</name>
    <name type="common">cabbage seed weevil</name>
    <dbReference type="NCBI Taxonomy" id="467358"/>
    <lineage>
        <taxon>Eukaryota</taxon>
        <taxon>Metazoa</taxon>
        <taxon>Ecdysozoa</taxon>
        <taxon>Arthropoda</taxon>
        <taxon>Hexapoda</taxon>
        <taxon>Insecta</taxon>
        <taxon>Pterygota</taxon>
        <taxon>Neoptera</taxon>
        <taxon>Endopterygota</taxon>
        <taxon>Coleoptera</taxon>
        <taxon>Polyphaga</taxon>
        <taxon>Cucujiformia</taxon>
        <taxon>Curculionidae</taxon>
        <taxon>Ceutorhynchinae</taxon>
        <taxon>Ceutorhynchus</taxon>
    </lineage>
</organism>
<feature type="compositionally biased region" description="Polar residues" evidence="9">
    <location>
        <begin position="258"/>
        <end position="288"/>
    </location>
</feature>
<evidence type="ECO:0000256" key="6">
    <source>
        <dbReference type="ARBA" id="ARBA00023203"/>
    </source>
</evidence>
<feature type="domain" description="SH3" evidence="10">
    <location>
        <begin position="353"/>
        <end position="413"/>
    </location>
</feature>
<reference evidence="12" key="1">
    <citation type="submission" date="2022-01" db="EMBL/GenBank/DDBJ databases">
        <authorList>
            <person name="King R."/>
        </authorList>
    </citation>
    <scope>NUCLEOTIDE SEQUENCE</scope>
</reference>
<evidence type="ECO:0000256" key="5">
    <source>
        <dbReference type="ARBA" id="ARBA00023054"/>
    </source>
</evidence>
<dbReference type="InterPro" id="IPR002108">
    <property type="entry name" value="ADF-H"/>
</dbReference>
<dbReference type="GO" id="GO:0030864">
    <property type="term" value="C:cortical actin cytoskeleton"/>
    <property type="evidence" value="ECO:0007669"/>
    <property type="project" value="TreeGrafter"/>
</dbReference>
<keyword evidence="6" id="KW-0009">Actin-binding</keyword>
<evidence type="ECO:0000259" key="10">
    <source>
        <dbReference type="PROSITE" id="PS50002"/>
    </source>
</evidence>
<dbReference type="PANTHER" id="PTHR10829:SF25">
    <property type="entry name" value="DREBRIN-LIKE PROTEIN"/>
    <property type="match status" value="1"/>
</dbReference>
<evidence type="ECO:0000256" key="3">
    <source>
        <dbReference type="ARBA" id="ARBA00022443"/>
    </source>
</evidence>
<evidence type="ECO:0000313" key="12">
    <source>
        <dbReference type="EMBL" id="CAG9769875.1"/>
    </source>
</evidence>
<dbReference type="CDD" id="cd11960">
    <property type="entry name" value="SH3_Abp1_eu"/>
    <property type="match status" value="1"/>
</dbReference>
<dbReference type="EMBL" id="OU892282">
    <property type="protein sequence ID" value="CAG9769875.1"/>
    <property type="molecule type" value="Genomic_DNA"/>
</dbReference>
<evidence type="ECO:0000256" key="7">
    <source>
        <dbReference type="ARBA" id="ARBA00023212"/>
    </source>
</evidence>
<evidence type="ECO:0000256" key="9">
    <source>
        <dbReference type="SAM" id="MobiDB-lite"/>
    </source>
</evidence>
<keyword evidence="4" id="KW-0963">Cytoplasm</keyword>
<keyword evidence="3 8" id="KW-0728">SH3 domain</keyword>
<proteinExistence type="inferred from homology"/>
<comment type="similarity">
    <text evidence="2">Belongs to the ABP1 family.</text>
</comment>
<dbReference type="GO" id="GO:0045773">
    <property type="term" value="P:positive regulation of axon extension"/>
    <property type="evidence" value="ECO:0007669"/>
    <property type="project" value="TreeGrafter"/>
</dbReference>
<dbReference type="PANTHER" id="PTHR10829">
    <property type="entry name" value="CORTACTIN AND DREBRIN"/>
    <property type="match status" value="1"/>
</dbReference>
<evidence type="ECO:0000313" key="13">
    <source>
        <dbReference type="Proteomes" id="UP001152799"/>
    </source>
</evidence>
<evidence type="ECO:0000256" key="2">
    <source>
        <dbReference type="ARBA" id="ARBA00011039"/>
    </source>
</evidence>
<dbReference type="SMART" id="SM00326">
    <property type="entry name" value="SH3"/>
    <property type="match status" value="1"/>
</dbReference>
<accession>A0A9N9QGV5</accession>
<dbReference type="SUPFAM" id="SSF55753">
    <property type="entry name" value="Actin depolymerizing proteins"/>
    <property type="match status" value="1"/>
</dbReference>
<evidence type="ECO:0000259" key="11">
    <source>
        <dbReference type="PROSITE" id="PS51263"/>
    </source>
</evidence>
<dbReference type="CDD" id="cd11281">
    <property type="entry name" value="ADF_drebrin_like"/>
    <property type="match status" value="1"/>
</dbReference>
<dbReference type="GO" id="GO:0098974">
    <property type="term" value="P:postsynaptic actin cytoskeleton organization"/>
    <property type="evidence" value="ECO:0007669"/>
    <property type="project" value="TreeGrafter"/>
</dbReference>
<dbReference type="Pfam" id="PF00241">
    <property type="entry name" value="Cofilin_ADF"/>
    <property type="match status" value="1"/>
</dbReference>
<dbReference type="GO" id="GO:0030425">
    <property type="term" value="C:dendrite"/>
    <property type="evidence" value="ECO:0007669"/>
    <property type="project" value="TreeGrafter"/>
</dbReference>
<dbReference type="InterPro" id="IPR001452">
    <property type="entry name" value="SH3_domain"/>
</dbReference>
<feature type="domain" description="ADF-H" evidence="11">
    <location>
        <begin position="2"/>
        <end position="133"/>
    </location>
</feature>
<dbReference type="PRINTS" id="PR00452">
    <property type="entry name" value="SH3DOMAIN"/>
</dbReference>
<dbReference type="SUPFAM" id="SSF50044">
    <property type="entry name" value="SH3-domain"/>
    <property type="match status" value="1"/>
</dbReference>
<dbReference type="Gene3D" id="2.30.30.40">
    <property type="entry name" value="SH3 Domains"/>
    <property type="match status" value="1"/>
</dbReference>
<keyword evidence="13" id="KW-1185">Reference proteome</keyword>
<dbReference type="AlphaFoldDB" id="A0A9N9QGV5"/>
<dbReference type="GO" id="GO:0048812">
    <property type="term" value="P:neuron projection morphogenesis"/>
    <property type="evidence" value="ECO:0007669"/>
    <property type="project" value="TreeGrafter"/>
</dbReference>
<dbReference type="Pfam" id="PF14604">
    <property type="entry name" value="SH3_9"/>
    <property type="match status" value="1"/>
</dbReference>
<keyword evidence="5" id="KW-0175">Coiled coil</keyword>
<dbReference type="Proteomes" id="UP001152799">
    <property type="component" value="Chromosome 6"/>
</dbReference>
<dbReference type="InterPro" id="IPR029006">
    <property type="entry name" value="ADF-H/Gelsolin-like_dom_sf"/>
</dbReference>
<dbReference type="PROSITE" id="PS50002">
    <property type="entry name" value="SH3"/>
    <property type="match status" value="1"/>
</dbReference>
<dbReference type="InterPro" id="IPR036028">
    <property type="entry name" value="SH3-like_dom_sf"/>
</dbReference>
<feature type="compositionally biased region" description="Polar residues" evidence="9">
    <location>
        <begin position="306"/>
        <end position="330"/>
    </location>
</feature>
<evidence type="ECO:0008006" key="14">
    <source>
        <dbReference type="Google" id="ProtNLM"/>
    </source>
</evidence>
<evidence type="ECO:0000256" key="1">
    <source>
        <dbReference type="ARBA" id="ARBA00004245"/>
    </source>
</evidence>
<dbReference type="GO" id="GO:0014069">
    <property type="term" value="C:postsynaptic density"/>
    <property type="evidence" value="ECO:0007669"/>
    <property type="project" value="TreeGrafter"/>
</dbReference>
<evidence type="ECO:0000256" key="8">
    <source>
        <dbReference type="PROSITE-ProRule" id="PRU00192"/>
    </source>
</evidence>
<gene>
    <name evidence="12" type="ORF">CEUTPL_LOCUS10349</name>
</gene>
<dbReference type="GO" id="GO:0005884">
    <property type="term" value="C:actin filament"/>
    <property type="evidence" value="ECO:0007669"/>
    <property type="project" value="TreeGrafter"/>
</dbReference>
<dbReference type="OrthoDB" id="5971719at2759"/>
<dbReference type="SMART" id="SM00102">
    <property type="entry name" value="ADF"/>
    <property type="match status" value="1"/>
</dbReference>
<evidence type="ECO:0000256" key="4">
    <source>
        <dbReference type="ARBA" id="ARBA00022490"/>
    </source>
</evidence>
<sequence>MAVDLSRHNAALKDAWRDVLNDKTDTNWALFGYEGQSNSLKLVGKGDGGINELKEDLNSGRIMYAFVKLNDPSTSLDKCVLINWQGEGANTVKKAMCVNHLRDIEKFFPGAHLTYNARNEDEVDDDLLIEKLRKVGSEYKFKMKVEPIEPAMPVGTRYQKVNAVKEINSQERDKFWKKEEEEEKRRLEQEKRRKQEDQLKMEVERQEREEKETKKRDQETETRNEKIDQFKKTEHDNFKQETEKQNVAPEKPVRASILKSSAQNHVQAQVVSSDTQKSPTEVVNTEQAGSDDESDQYATIKRSPKDVTNTSKNSESPTSQTQQEKTNSSPFVEQTVQMLEQDFVDEYIYGLAKEGYKARALYDYQAADDTEISFDPGDLITNIEKVDEGWWQGLAPDGITYGLFPANYVELME</sequence>
<dbReference type="GO" id="GO:0051015">
    <property type="term" value="F:actin filament binding"/>
    <property type="evidence" value="ECO:0007669"/>
    <property type="project" value="TreeGrafter"/>
</dbReference>
<dbReference type="FunFam" id="2.30.30.40:FF:000046">
    <property type="entry name" value="Drebrin-like protein isoform B"/>
    <property type="match status" value="1"/>
</dbReference>
<feature type="region of interest" description="Disordered" evidence="9">
    <location>
        <begin position="186"/>
        <end position="330"/>
    </location>
</feature>
<feature type="compositionally biased region" description="Basic and acidic residues" evidence="9">
    <location>
        <begin position="186"/>
        <end position="244"/>
    </location>
</feature>
<dbReference type="GO" id="GO:0030427">
    <property type="term" value="C:site of polarized growth"/>
    <property type="evidence" value="ECO:0007669"/>
    <property type="project" value="TreeGrafter"/>
</dbReference>
<comment type="subcellular location">
    <subcellularLocation>
        <location evidence="1">Cytoplasm</location>
        <location evidence="1">Cytoskeleton</location>
    </subcellularLocation>
</comment>
<dbReference type="GO" id="GO:0030027">
    <property type="term" value="C:lamellipodium"/>
    <property type="evidence" value="ECO:0007669"/>
    <property type="project" value="TreeGrafter"/>
</dbReference>
<keyword evidence="7" id="KW-0206">Cytoskeleton</keyword>
<name>A0A9N9QGV5_9CUCU</name>
<dbReference type="PROSITE" id="PS51263">
    <property type="entry name" value="ADF_H"/>
    <property type="match status" value="1"/>
</dbReference>
<dbReference type="GO" id="GO:0045211">
    <property type="term" value="C:postsynaptic membrane"/>
    <property type="evidence" value="ECO:0007669"/>
    <property type="project" value="TreeGrafter"/>
</dbReference>
<protein>
    <recommendedName>
        <fullName evidence="14">Drebrin-like protein</fullName>
    </recommendedName>
</protein>
<dbReference type="InterPro" id="IPR035717">
    <property type="entry name" value="Drebrin-like_SH3"/>
</dbReference>